<evidence type="ECO:0000256" key="8">
    <source>
        <dbReference type="SAM" id="MobiDB-lite"/>
    </source>
</evidence>
<evidence type="ECO:0000313" key="12">
    <source>
        <dbReference type="EMBL" id="OEH91573.1"/>
    </source>
</evidence>
<keyword evidence="9" id="KW-0812">Transmembrane</keyword>
<reference evidence="12 13" key="1">
    <citation type="submission" date="2016-08" db="EMBL/GenBank/DDBJ databases">
        <title>Genome of Bacillus solimangrovi GH2-4.</title>
        <authorList>
            <person name="Lim S."/>
            <person name="Kim B.-C."/>
        </authorList>
    </citation>
    <scope>NUCLEOTIDE SEQUENCE [LARGE SCALE GENOMIC DNA]</scope>
    <source>
        <strain evidence="12 13">GH2-4</strain>
    </source>
</reference>
<dbReference type="InterPro" id="IPR004089">
    <property type="entry name" value="MCPsignal_dom"/>
</dbReference>
<evidence type="ECO:0008006" key="14">
    <source>
        <dbReference type="Google" id="ProtNLM"/>
    </source>
</evidence>
<dbReference type="GO" id="GO:0005886">
    <property type="term" value="C:plasma membrane"/>
    <property type="evidence" value="ECO:0007669"/>
    <property type="project" value="UniProtKB-SubCell"/>
</dbReference>
<keyword evidence="7" id="KW-0175">Coiled coil</keyword>
<dbReference type="PROSITE" id="PS50885">
    <property type="entry name" value="HAMP"/>
    <property type="match status" value="1"/>
</dbReference>
<evidence type="ECO:0000256" key="4">
    <source>
        <dbReference type="ARBA" id="ARBA00023224"/>
    </source>
</evidence>
<comment type="subcellular location">
    <subcellularLocation>
        <location evidence="1">Cell membrane</location>
    </subcellularLocation>
</comment>
<feature type="domain" description="Methyl-accepting transducer" evidence="10">
    <location>
        <begin position="277"/>
        <end position="527"/>
    </location>
</feature>
<dbReference type="InterPro" id="IPR003660">
    <property type="entry name" value="HAMP_dom"/>
</dbReference>
<feature type="compositionally biased region" description="Polar residues" evidence="8">
    <location>
        <begin position="531"/>
        <end position="544"/>
    </location>
</feature>
<evidence type="ECO:0000313" key="13">
    <source>
        <dbReference type="Proteomes" id="UP000095209"/>
    </source>
</evidence>
<dbReference type="SMART" id="SM00304">
    <property type="entry name" value="HAMP"/>
    <property type="match status" value="1"/>
</dbReference>
<dbReference type="STRING" id="1305675.BFG57_04145"/>
<feature type="compositionally biased region" description="Low complexity" evidence="8">
    <location>
        <begin position="520"/>
        <end position="530"/>
    </location>
</feature>
<feature type="region of interest" description="Disordered" evidence="8">
    <location>
        <begin position="520"/>
        <end position="544"/>
    </location>
</feature>
<dbReference type="Gene3D" id="1.10.287.950">
    <property type="entry name" value="Methyl-accepting chemotaxis protein"/>
    <property type="match status" value="1"/>
</dbReference>
<dbReference type="Gene3D" id="6.10.340.10">
    <property type="match status" value="1"/>
</dbReference>
<dbReference type="GO" id="GO:0004888">
    <property type="term" value="F:transmembrane signaling receptor activity"/>
    <property type="evidence" value="ECO:0007669"/>
    <property type="project" value="InterPro"/>
</dbReference>
<proteinExistence type="inferred from homology"/>
<sequence length="563" mass="62801">MLKKLSFRSIRYRLMIGIVVPLLLITIAFSFVLFFTSKFIIDEHVITQFEDKLAMHMNEFEENLDKDAVEEAIQSKRSQEELVMKMNQFVEERKGIEYIYVVGEVDDKEVIIALNGSEDYLVEYPFTPEQTESLQSGEVVVSSIYSDDFGVHKSLFKPIDGTDALFGIDMDASFIQQLQEKLWFLCSIFVISSILIGVFVSYKLGSYFAKPINTIASAVKKIMAGDLTEQIEVQTNDELGKLANNFELMRQNMSNNIQNVRQNATEAEAKSSELYSLACNLDEVAEQVASATTQSAQGSEELSSHMEVISNTVQKVSDSVSVEDKNIEKIVSLAHSTYNLSSEGKDQAENLASQMVKIQKQGKNTSEQLKELGDKSKNIVTIVKIIKDISAQINLLSLNASIEAARAGEAGKGFSVVAREVQSLANQTDESINHINDNITEILEKTNDVIQYNEQNFQEILTGVGLIQENGVMFSEITKSIEQLSNGTEIIKKESEQIKKITNESLSTIQEIAAISEEATATTEEISASTDQQRSATSGLTNLSKELSEMSENIERMFKVYRI</sequence>
<evidence type="ECO:0000256" key="5">
    <source>
        <dbReference type="ARBA" id="ARBA00029447"/>
    </source>
</evidence>
<evidence type="ECO:0000259" key="10">
    <source>
        <dbReference type="PROSITE" id="PS50111"/>
    </source>
</evidence>
<protein>
    <recommendedName>
        <fullName evidence="14">Chemotaxis protein</fullName>
    </recommendedName>
</protein>
<accession>A0A1E5LBX4</accession>
<evidence type="ECO:0000256" key="6">
    <source>
        <dbReference type="PROSITE-ProRule" id="PRU00284"/>
    </source>
</evidence>
<dbReference type="Pfam" id="PF00672">
    <property type="entry name" value="HAMP"/>
    <property type="match status" value="1"/>
</dbReference>
<dbReference type="CDD" id="cd06225">
    <property type="entry name" value="HAMP"/>
    <property type="match status" value="1"/>
</dbReference>
<dbReference type="SUPFAM" id="SSF58104">
    <property type="entry name" value="Methyl-accepting chemotaxis protein (MCP) signaling domain"/>
    <property type="match status" value="1"/>
</dbReference>
<dbReference type="GO" id="GO:0007165">
    <property type="term" value="P:signal transduction"/>
    <property type="evidence" value="ECO:0007669"/>
    <property type="project" value="UniProtKB-KW"/>
</dbReference>
<evidence type="ECO:0000256" key="2">
    <source>
        <dbReference type="ARBA" id="ARBA00022475"/>
    </source>
</evidence>
<keyword evidence="13" id="KW-1185">Reference proteome</keyword>
<dbReference type="Proteomes" id="UP000095209">
    <property type="component" value="Unassembled WGS sequence"/>
</dbReference>
<evidence type="ECO:0000256" key="3">
    <source>
        <dbReference type="ARBA" id="ARBA00023136"/>
    </source>
</evidence>
<keyword evidence="2" id="KW-1003">Cell membrane</keyword>
<comment type="similarity">
    <text evidence="5">Belongs to the methyl-accepting chemotaxis (MCP) protein family.</text>
</comment>
<feature type="transmembrane region" description="Helical" evidence="9">
    <location>
        <begin position="182"/>
        <end position="202"/>
    </location>
</feature>
<dbReference type="AlphaFoldDB" id="A0A1E5LBX4"/>
<keyword evidence="3 9" id="KW-0472">Membrane</keyword>
<dbReference type="SMART" id="SM00283">
    <property type="entry name" value="MA"/>
    <property type="match status" value="1"/>
</dbReference>
<dbReference type="PROSITE" id="PS50111">
    <property type="entry name" value="CHEMOTAXIS_TRANSDUC_2"/>
    <property type="match status" value="1"/>
</dbReference>
<evidence type="ECO:0000256" key="9">
    <source>
        <dbReference type="SAM" id="Phobius"/>
    </source>
</evidence>
<dbReference type="GO" id="GO:0006935">
    <property type="term" value="P:chemotaxis"/>
    <property type="evidence" value="ECO:0007669"/>
    <property type="project" value="InterPro"/>
</dbReference>
<dbReference type="Pfam" id="PF00015">
    <property type="entry name" value="MCPsignal"/>
    <property type="match status" value="1"/>
</dbReference>
<evidence type="ECO:0000256" key="1">
    <source>
        <dbReference type="ARBA" id="ARBA00004236"/>
    </source>
</evidence>
<name>A0A1E5LBX4_9BACI</name>
<keyword evidence="9" id="KW-1133">Transmembrane helix</keyword>
<dbReference type="PANTHER" id="PTHR32089">
    <property type="entry name" value="METHYL-ACCEPTING CHEMOTAXIS PROTEIN MCPB"/>
    <property type="match status" value="1"/>
</dbReference>
<organism evidence="12 13">
    <name type="scientific">Bacillus solimangrovi</name>
    <dbReference type="NCBI Taxonomy" id="1305675"/>
    <lineage>
        <taxon>Bacteria</taxon>
        <taxon>Bacillati</taxon>
        <taxon>Bacillota</taxon>
        <taxon>Bacilli</taxon>
        <taxon>Bacillales</taxon>
        <taxon>Bacillaceae</taxon>
        <taxon>Bacillus</taxon>
    </lineage>
</organism>
<gene>
    <name evidence="12" type="ORF">BFG57_04145</name>
</gene>
<evidence type="ECO:0000256" key="7">
    <source>
        <dbReference type="SAM" id="Coils"/>
    </source>
</evidence>
<dbReference type="PANTHER" id="PTHR32089:SF112">
    <property type="entry name" value="LYSOZYME-LIKE PROTEIN-RELATED"/>
    <property type="match status" value="1"/>
</dbReference>
<dbReference type="OrthoDB" id="369835at2"/>
<keyword evidence="4 6" id="KW-0807">Transducer</keyword>
<comment type="caution">
    <text evidence="12">The sequence shown here is derived from an EMBL/GenBank/DDBJ whole genome shotgun (WGS) entry which is preliminary data.</text>
</comment>
<dbReference type="InterPro" id="IPR004090">
    <property type="entry name" value="Chemotax_Me-accpt_rcpt"/>
</dbReference>
<dbReference type="RefSeq" id="WP_069718311.1">
    <property type="nucleotide sequence ID" value="NZ_MJEH01000055.1"/>
</dbReference>
<dbReference type="EMBL" id="MJEH01000055">
    <property type="protein sequence ID" value="OEH91573.1"/>
    <property type="molecule type" value="Genomic_DNA"/>
</dbReference>
<feature type="transmembrane region" description="Helical" evidence="9">
    <location>
        <begin position="12"/>
        <end position="35"/>
    </location>
</feature>
<feature type="coiled-coil region" evidence="7">
    <location>
        <begin position="243"/>
        <end position="270"/>
    </location>
</feature>
<dbReference type="PRINTS" id="PR00260">
    <property type="entry name" value="CHEMTRNSDUCR"/>
</dbReference>
<evidence type="ECO:0000259" key="11">
    <source>
        <dbReference type="PROSITE" id="PS50885"/>
    </source>
</evidence>
<feature type="domain" description="HAMP" evidence="11">
    <location>
        <begin position="206"/>
        <end position="258"/>
    </location>
</feature>